<comment type="pathway">
    <text evidence="3">Sphingolipid metabolism.</text>
</comment>
<accession>A0A0F8Z431</accession>
<dbReference type="GO" id="GO:0016757">
    <property type="term" value="F:glycosyltransferase activity"/>
    <property type="evidence" value="ECO:0007669"/>
    <property type="project" value="UniProtKB-KW"/>
</dbReference>
<keyword evidence="5" id="KW-0808">Transferase</keyword>
<keyword evidence="8" id="KW-0472">Membrane</keyword>
<dbReference type="Pfam" id="PF13506">
    <property type="entry name" value="Glyco_transf_21"/>
    <property type="match status" value="1"/>
</dbReference>
<evidence type="ECO:0000256" key="7">
    <source>
        <dbReference type="ARBA" id="ARBA00022989"/>
    </source>
</evidence>
<evidence type="ECO:0000256" key="2">
    <source>
        <dbReference type="ARBA" id="ARBA00004760"/>
    </source>
</evidence>
<comment type="subcellular location">
    <subcellularLocation>
        <location evidence="1">Membrane</location>
        <topology evidence="1">Multi-pass membrane protein</topology>
    </subcellularLocation>
</comment>
<evidence type="ECO:0000256" key="4">
    <source>
        <dbReference type="ARBA" id="ARBA00022676"/>
    </source>
</evidence>
<dbReference type="Gene3D" id="3.90.550.10">
    <property type="entry name" value="Spore Coat Polysaccharide Biosynthesis Protein SpsA, Chain A"/>
    <property type="match status" value="1"/>
</dbReference>
<keyword evidence="6" id="KW-0812">Transmembrane</keyword>
<comment type="pathway">
    <text evidence="2">Lipid metabolism; sphingolipid metabolism.</text>
</comment>
<reference evidence="9" key="1">
    <citation type="journal article" date="2015" name="Nature">
        <title>Complex archaea that bridge the gap between prokaryotes and eukaryotes.</title>
        <authorList>
            <person name="Spang A."/>
            <person name="Saw J.H."/>
            <person name="Jorgensen S.L."/>
            <person name="Zaremba-Niedzwiedzka K."/>
            <person name="Martijn J."/>
            <person name="Lind A.E."/>
            <person name="van Eijk R."/>
            <person name="Schleper C."/>
            <person name="Guy L."/>
            <person name="Ettema T.J."/>
        </authorList>
    </citation>
    <scope>NUCLEOTIDE SEQUENCE</scope>
</reference>
<sequence length="192" mass="22516">MKELVKIDVRIPFEPGNLLGWDYNRVMKQSKYDWVLLLDHDIFLALNPHWYMICQRVISECEKDVGAFGCYTAGGGNLQQRAEGSPLRGDGIPEHIEFAKKIFVKHHYFTTQIDRITGMFMLIRKEAWKEIGGFSKLTIFGVDRQFSKQLTKAGWKMMRINGLYIYHLRDIRATSWIEGEKVSRDYAKRKYT</sequence>
<evidence type="ECO:0000256" key="5">
    <source>
        <dbReference type="ARBA" id="ARBA00022679"/>
    </source>
</evidence>
<organism evidence="9">
    <name type="scientific">marine sediment metagenome</name>
    <dbReference type="NCBI Taxonomy" id="412755"/>
    <lineage>
        <taxon>unclassified sequences</taxon>
        <taxon>metagenomes</taxon>
        <taxon>ecological metagenomes</taxon>
    </lineage>
</organism>
<evidence type="ECO:0000256" key="1">
    <source>
        <dbReference type="ARBA" id="ARBA00004141"/>
    </source>
</evidence>
<evidence type="ECO:0008006" key="10">
    <source>
        <dbReference type="Google" id="ProtNLM"/>
    </source>
</evidence>
<dbReference type="SUPFAM" id="SSF53448">
    <property type="entry name" value="Nucleotide-diphospho-sugar transferases"/>
    <property type="match status" value="1"/>
</dbReference>
<dbReference type="InterPro" id="IPR029044">
    <property type="entry name" value="Nucleotide-diphossugar_trans"/>
</dbReference>
<dbReference type="InterPro" id="IPR025993">
    <property type="entry name" value="Ceramide_glucosylTrfase"/>
</dbReference>
<proteinExistence type="predicted"/>
<comment type="caution">
    <text evidence="9">The sequence shown here is derived from an EMBL/GenBank/DDBJ whole genome shotgun (WGS) entry which is preliminary data.</text>
</comment>
<evidence type="ECO:0000256" key="6">
    <source>
        <dbReference type="ARBA" id="ARBA00022692"/>
    </source>
</evidence>
<name>A0A0F8Z431_9ZZZZ</name>
<keyword evidence="7" id="KW-1133">Transmembrane helix</keyword>
<protein>
    <recommendedName>
        <fullName evidence="10">Glycosyltransferase 2-like domain-containing protein</fullName>
    </recommendedName>
</protein>
<evidence type="ECO:0000256" key="8">
    <source>
        <dbReference type="ARBA" id="ARBA00023136"/>
    </source>
</evidence>
<evidence type="ECO:0000256" key="3">
    <source>
        <dbReference type="ARBA" id="ARBA00004991"/>
    </source>
</evidence>
<evidence type="ECO:0000313" key="9">
    <source>
        <dbReference type="EMBL" id="KKK61174.1"/>
    </source>
</evidence>
<dbReference type="AlphaFoldDB" id="A0A0F8Z431"/>
<dbReference type="GO" id="GO:0016020">
    <property type="term" value="C:membrane"/>
    <property type="evidence" value="ECO:0007669"/>
    <property type="project" value="UniProtKB-SubCell"/>
</dbReference>
<gene>
    <name evidence="9" type="ORF">LCGC14_3016970</name>
</gene>
<dbReference type="EMBL" id="LAZR01062610">
    <property type="protein sequence ID" value="KKK61174.1"/>
    <property type="molecule type" value="Genomic_DNA"/>
</dbReference>
<keyword evidence="4" id="KW-0328">Glycosyltransferase</keyword>